<dbReference type="InterPro" id="IPR052343">
    <property type="entry name" value="Retrotransposon-Effector_Assoc"/>
</dbReference>
<dbReference type="InterPro" id="IPR000477">
    <property type="entry name" value="RT_dom"/>
</dbReference>
<reference evidence="3" key="2">
    <citation type="submission" date="2025-08" db="UniProtKB">
        <authorList>
            <consortium name="RefSeq"/>
        </authorList>
    </citation>
    <scope>IDENTIFICATION</scope>
    <source>
        <tissue evidence="3">Whole plant</tissue>
    </source>
</reference>
<keyword evidence="2" id="KW-1185">Reference proteome</keyword>
<evidence type="ECO:0000313" key="2">
    <source>
        <dbReference type="Proteomes" id="UP000515211"/>
    </source>
</evidence>
<protein>
    <submittedName>
        <fullName evidence="3">Uncharacterized protein LOC127747630</fullName>
    </submittedName>
</protein>
<dbReference type="Pfam" id="PF00078">
    <property type="entry name" value="RVT_1"/>
    <property type="match status" value="1"/>
</dbReference>
<feature type="domain" description="Reverse transcriptase" evidence="1">
    <location>
        <begin position="229"/>
        <end position="317"/>
    </location>
</feature>
<reference evidence="2" key="1">
    <citation type="journal article" date="2016" name="Nat. Genet.">
        <title>The genome sequences of Arachis duranensis and Arachis ipaensis, the diploid ancestors of cultivated peanut.</title>
        <authorList>
            <person name="Bertioli D.J."/>
            <person name="Cannon S.B."/>
            <person name="Froenicke L."/>
            <person name="Huang G."/>
            <person name="Farmer A.D."/>
            <person name="Cannon E.K."/>
            <person name="Liu X."/>
            <person name="Gao D."/>
            <person name="Clevenger J."/>
            <person name="Dash S."/>
            <person name="Ren L."/>
            <person name="Moretzsohn M.C."/>
            <person name="Shirasawa K."/>
            <person name="Huang W."/>
            <person name="Vidigal B."/>
            <person name="Abernathy B."/>
            <person name="Chu Y."/>
            <person name="Niederhuth C.E."/>
            <person name="Umale P."/>
            <person name="Araujo A.C."/>
            <person name="Kozik A."/>
            <person name="Kim K.D."/>
            <person name="Burow M.D."/>
            <person name="Varshney R.K."/>
            <person name="Wang X."/>
            <person name="Zhang X."/>
            <person name="Barkley N."/>
            <person name="Guimaraes P.M."/>
            <person name="Isobe S."/>
            <person name="Guo B."/>
            <person name="Liao B."/>
            <person name="Stalker H.T."/>
            <person name="Schmitz R.J."/>
            <person name="Scheffler B.E."/>
            <person name="Leal-Bertioli S.C."/>
            <person name="Xun X."/>
            <person name="Jackson S.A."/>
            <person name="Michelmore R."/>
            <person name="Ozias-Akins P."/>
        </authorList>
    </citation>
    <scope>NUCLEOTIDE SEQUENCE [LARGE SCALE GENOMIC DNA]</scope>
    <source>
        <strain evidence="2">cv. V14167</strain>
    </source>
</reference>
<dbReference type="Proteomes" id="UP000515211">
    <property type="component" value="Chromosome 5"/>
</dbReference>
<dbReference type="RefSeq" id="XP_052117691.1">
    <property type="nucleotide sequence ID" value="XM_052261731.1"/>
</dbReference>
<dbReference type="SUPFAM" id="SSF56672">
    <property type="entry name" value="DNA/RNA polymerases"/>
    <property type="match status" value="1"/>
</dbReference>
<dbReference type="KEGG" id="adu:127747630"/>
<accession>A0A9C6WQ47</accession>
<proteinExistence type="predicted"/>
<sequence>MFTNKLKALTVSLKRWHKDNFGDMDSRVKKFEEVIKKIDDIVSAGSYDGTMDARRKALVTCCVKWYVRKEIHWKQMSRLQHARDMDKNIRYFHNLASARGRNNRIDSLVINERLARNQARIRNAITGFYKELYRQEYASLIGIRNGLVKQIDDEEAAVLEEMHQLRKYERQFGIVSPVKYQNSKLPTDANVTLVALAPKFVGAKEIKDLRPIGMVGCVYKVIYKVLKQAAIVKLDFQKAYDRVRSSFVDIVLQKMGFGLRWRTWVKECVTIASMSMLINGSPSKPFKMERGLKQGDPLSHFLFVLVVDVLHKMVGEAEMETLVNYKRLLRCFELMSGLCINFDKSSLIPVNCEKE</sequence>
<organism evidence="2 3">
    <name type="scientific">Arachis duranensis</name>
    <name type="common">Wild peanut</name>
    <dbReference type="NCBI Taxonomy" id="130453"/>
    <lineage>
        <taxon>Eukaryota</taxon>
        <taxon>Viridiplantae</taxon>
        <taxon>Streptophyta</taxon>
        <taxon>Embryophyta</taxon>
        <taxon>Tracheophyta</taxon>
        <taxon>Spermatophyta</taxon>
        <taxon>Magnoliopsida</taxon>
        <taxon>eudicotyledons</taxon>
        <taxon>Gunneridae</taxon>
        <taxon>Pentapetalae</taxon>
        <taxon>rosids</taxon>
        <taxon>fabids</taxon>
        <taxon>Fabales</taxon>
        <taxon>Fabaceae</taxon>
        <taxon>Papilionoideae</taxon>
        <taxon>50 kb inversion clade</taxon>
        <taxon>dalbergioids sensu lato</taxon>
        <taxon>Dalbergieae</taxon>
        <taxon>Pterocarpus clade</taxon>
        <taxon>Arachis</taxon>
    </lineage>
</organism>
<gene>
    <name evidence="3" type="primary">LOC127747630</name>
</gene>
<dbReference type="GeneID" id="127747630"/>
<evidence type="ECO:0000313" key="3">
    <source>
        <dbReference type="RefSeq" id="XP_052117691.1"/>
    </source>
</evidence>
<dbReference type="AlphaFoldDB" id="A0A9C6WQ47"/>
<dbReference type="PANTHER" id="PTHR46890:SF1">
    <property type="entry name" value="REVERSE TRANSCRIPTASE DOMAIN-CONTAINING PROTEIN"/>
    <property type="match status" value="1"/>
</dbReference>
<evidence type="ECO:0000259" key="1">
    <source>
        <dbReference type="Pfam" id="PF00078"/>
    </source>
</evidence>
<dbReference type="InterPro" id="IPR043502">
    <property type="entry name" value="DNA/RNA_pol_sf"/>
</dbReference>
<name>A0A9C6WQ47_ARADU</name>
<dbReference type="PANTHER" id="PTHR46890">
    <property type="entry name" value="NON-LTR RETROLELEMENT REVERSE TRANSCRIPTASE-LIKE PROTEIN-RELATED"/>
    <property type="match status" value="1"/>
</dbReference>